<feature type="region of interest" description="Disordered" evidence="1">
    <location>
        <begin position="66"/>
        <end position="94"/>
    </location>
</feature>
<evidence type="ECO:0000313" key="3">
    <source>
        <dbReference type="EMBL" id="OQV14140.1"/>
    </source>
</evidence>
<dbReference type="EMBL" id="MTYJ01000109">
    <property type="protein sequence ID" value="OQV14140.1"/>
    <property type="molecule type" value="Genomic_DNA"/>
</dbReference>
<dbReference type="OrthoDB" id="10034606at2759"/>
<keyword evidence="4" id="KW-1185">Reference proteome</keyword>
<evidence type="ECO:0000259" key="2">
    <source>
        <dbReference type="PROSITE" id="PS50304"/>
    </source>
</evidence>
<evidence type="ECO:0000313" key="4">
    <source>
        <dbReference type="Proteomes" id="UP000192578"/>
    </source>
</evidence>
<evidence type="ECO:0000256" key="1">
    <source>
        <dbReference type="SAM" id="MobiDB-lite"/>
    </source>
</evidence>
<accession>A0A1W0WG05</accession>
<comment type="caution">
    <text evidence="3">The sequence shown here is derived from an EMBL/GenBank/DDBJ whole genome shotgun (WGS) entry which is preliminary data.</text>
</comment>
<reference evidence="4" key="1">
    <citation type="submission" date="2017-01" db="EMBL/GenBank/DDBJ databases">
        <title>Comparative genomics of anhydrobiosis in the tardigrade Hypsibius dujardini.</title>
        <authorList>
            <person name="Yoshida Y."/>
            <person name="Koutsovoulos G."/>
            <person name="Laetsch D."/>
            <person name="Stevens L."/>
            <person name="Kumar S."/>
            <person name="Horikawa D."/>
            <person name="Ishino K."/>
            <person name="Komine S."/>
            <person name="Tomita M."/>
            <person name="Blaxter M."/>
            <person name="Arakawa K."/>
        </authorList>
    </citation>
    <scope>NUCLEOTIDE SEQUENCE [LARGE SCALE GENOMIC DNA]</scope>
    <source>
        <strain evidence="4">Z151</strain>
    </source>
</reference>
<dbReference type="InterPro" id="IPR002999">
    <property type="entry name" value="Tudor"/>
</dbReference>
<dbReference type="SUPFAM" id="SSF63748">
    <property type="entry name" value="Tudor/PWWP/MBT"/>
    <property type="match status" value="3"/>
</dbReference>
<dbReference type="Gene3D" id="2.30.30.140">
    <property type="match status" value="3"/>
</dbReference>
<feature type="domain" description="Tudor" evidence="2">
    <location>
        <begin position="829"/>
        <end position="897"/>
    </location>
</feature>
<dbReference type="PANTHER" id="PTHR22948">
    <property type="entry name" value="TUDOR DOMAIN CONTAINING PROTEIN"/>
    <property type="match status" value="1"/>
</dbReference>
<proteinExistence type="predicted"/>
<dbReference type="Proteomes" id="UP000192578">
    <property type="component" value="Unassembled WGS sequence"/>
</dbReference>
<protein>
    <recommendedName>
        <fullName evidence="2">Tudor domain-containing protein</fullName>
    </recommendedName>
</protein>
<dbReference type="AlphaFoldDB" id="A0A1W0WG05"/>
<dbReference type="PANTHER" id="PTHR22948:SF76">
    <property type="entry name" value="FI20010P1-RELATED"/>
    <property type="match status" value="1"/>
</dbReference>
<organism evidence="3 4">
    <name type="scientific">Hypsibius exemplaris</name>
    <name type="common">Freshwater tardigrade</name>
    <dbReference type="NCBI Taxonomy" id="2072580"/>
    <lineage>
        <taxon>Eukaryota</taxon>
        <taxon>Metazoa</taxon>
        <taxon>Ecdysozoa</taxon>
        <taxon>Tardigrada</taxon>
        <taxon>Eutardigrada</taxon>
        <taxon>Parachela</taxon>
        <taxon>Hypsibioidea</taxon>
        <taxon>Hypsibiidae</taxon>
        <taxon>Hypsibius</taxon>
    </lineage>
</organism>
<gene>
    <name evidence="3" type="ORF">BV898_11614</name>
</gene>
<dbReference type="Pfam" id="PF00567">
    <property type="entry name" value="TUDOR"/>
    <property type="match status" value="2"/>
</dbReference>
<sequence>MDDELESGSNQDEQRVVERIKRLTESIQPTLKLILELTDSLGVNTRIGSLATPSGIESARELRRRTGDISCGGRPPAPNPGQMSPGCHDHDHGQVLSPQRSIQEEPANEGADWDWQEPTLTPPLSVRTSACASPFDFPADYATDRLRCVDDVFAGDSTTDTILNVSGGAWQAEERVVPSFQAPPPKAISPTCATTTAEKPGFVTETSLLPSPDSDSIREANEIAPPDKADPGILAHDSSIKSVESHPIVAVLPVFGSVAAVDGPKRESTITPQTKSGLIPRVLMKPRPVQRPGNIAVAALPSVSTSVGNRIRSKQESQDSSYVLPSLNGPKSDEKSRFHLTTVAAAIKTKSREYLPPLIKLTTVTTCDYDFRKAGSGENIGLHILAVEDSAPLLHAWVTEEPRAAGAGFPVEVIQMDELTTTFGRKLANTARNFRPRVGQALAVRVNDFRWTRAEAVALEDRIVTVRLVERGGFTQFLLPSTEILPLSQQLAALPVCTWRARLAGIRPEKYDKSVAADLRDMVLGKSFFASLVSLHPTPLVRIFDMTSHYHPVEMPTFLLRQRLEGEGVKTHYGVVLQASTDPVAYHCLLIDINRLADLASIQAAVQRECQEKVVVSPADSVFAVQLRGVFYRAAVMQGEKPAPEGTFYVKLVDYGERLLVQKDHLYGLTVQLRQLKSPAIECALVDLPSAGVEMVGAEWTRITTRLRSLQRHVTVYSVCGTVSKDPVEIRIWDAEGEEILRTGARKSARLTPVVKAKSIPYMHSVFVGDVFPAVLTQPPDRYCGENFIALPANGDQSKWSEDLTEVMEWLKVDLDRDGAKLGEIPEEGTAIAVFCHTGMELACHFAGSWRRAVVVEQNPNPDSDVQNATVFYIDFGTYEISPLSDMAPLSPELELFPRQAHCVVLDGIETQTGFRGPEYLSHFENDAVQEILDTSCLLEVTGVGDWFLRVIVVRSEPRTIR</sequence>
<dbReference type="PROSITE" id="PS50304">
    <property type="entry name" value="TUDOR"/>
    <property type="match status" value="1"/>
</dbReference>
<name>A0A1W0WG05_HYPEX</name>
<dbReference type="InterPro" id="IPR050621">
    <property type="entry name" value="Tudor_domain_containing"/>
</dbReference>